<gene>
    <name evidence="2" type="ORF">ASIM_LOCUS12462</name>
</gene>
<protein>
    <submittedName>
        <fullName evidence="4">BEN domain-containing protein</fullName>
    </submittedName>
</protein>
<dbReference type="AlphaFoldDB" id="A0A158PNW1"/>
<reference evidence="4" key="1">
    <citation type="submission" date="2016-04" db="UniProtKB">
        <authorList>
            <consortium name="WormBaseParasite"/>
        </authorList>
    </citation>
    <scope>IDENTIFICATION</scope>
</reference>
<evidence type="ECO:0000313" key="3">
    <source>
        <dbReference type="Proteomes" id="UP000267096"/>
    </source>
</evidence>
<evidence type="ECO:0000313" key="2">
    <source>
        <dbReference type="EMBL" id="VDK47426.1"/>
    </source>
</evidence>
<keyword evidence="3" id="KW-1185">Reference proteome</keyword>
<dbReference type="EMBL" id="UYRR01031193">
    <property type="protein sequence ID" value="VDK47426.1"/>
    <property type="molecule type" value="Genomic_DNA"/>
</dbReference>
<dbReference type="OrthoDB" id="5871770at2759"/>
<organism evidence="4">
    <name type="scientific">Anisakis simplex</name>
    <name type="common">Herring worm</name>
    <dbReference type="NCBI Taxonomy" id="6269"/>
    <lineage>
        <taxon>Eukaryota</taxon>
        <taxon>Metazoa</taxon>
        <taxon>Ecdysozoa</taxon>
        <taxon>Nematoda</taxon>
        <taxon>Chromadorea</taxon>
        <taxon>Rhabditida</taxon>
        <taxon>Spirurina</taxon>
        <taxon>Ascaridomorpha</taxon>
        <taxon>Ascaridoidea</taxon>
        <taxon>Anisakidae</taxon>
        <taxon>Anisakis</taxon>
        <taxon>Anisakis simplex complex</taxon>
    </lineage>
</organism>
<proteinExistence type="predicted"/>
<evidence type="ECO:0000256" key="1">
    <source>
        <dbReference type="SAM" id="MobiDB-lite"/>
    </source>
</evidence>
<dbReference type="Proteomes" id="UP000267096">
    <property type="component" value="Unassembled WGS sequence"/>
</dbReference>
<feature type="region of interest" description="Disordered" evidence="1">
    <location>
        <begin position="322"/>
        <end position="346"/>
    </location>
</feature>
<evidence type="ECO:0000313" key="4">
    <source>
        <dbReference type="WBParaSite" id="ASIM_0001299601-mRNA-1"/>
    </source>
</evidence>
<accession>A0A158PNW1</accession>
<name>A0A158PNW1_ANISI</name>
<dbReference type="WBParaSite" id="ASIM_0001299601-mRNA-1">
    <property type="protein sequence ID" value="ASIM_0001299601-mRNA-1"/>
    <property type="gene ID" value="ASIM_0001299601"/>
</dbReference>
<sequence length="556" mass="62061">MNNFQLEQAGASRWRLKEELPAAIFTTGQTGTLTSTDKQQHSMKTSSQLQLTSSSVCQGCIEIKKEVDEMKQHFERNIQALMSQMCSVNANETSPLSSSRVTPSLPRKHTAASTPECPVALRPMPTCTVPSPFVHWNPWLLSSAVPPTSPTVPSLSLPDSLHLDSSSKQWSELSHVDPVGLEGSESSSVSSAASTRIMVASPERTTPASLINNATSKFDPISSTLNNPTLLFQHHLLQQLLAANAQNTASSHLAQQHTLRQHSNDLTQQQHLVTSTVDKAVSSNQFIPPLETLMNQTQNQQHFSHQQQRLVQQLFSNVQNQQPSTLVHHHHHPQQKQTTPSVISNERKKPVSDDFVKSIRQKGVSKSSVLNIKIPVPQAYVCDPDFVPVSEEQIIQQFHQNRRCDDDIRKAMTFLSKMLAEKRVFGTKLMAQTTVAGPNHSTYKNLPEEGIHYIAYVCRNVMLHRIPNENEFWEVFRDVTRKLAARCRRVRHSKKTRCEAANEQSNTTVRIRDCNASCIDNQHHRLTSESIRNASHTHLSNSPPFKSAGIGVVAAP</sequence>
<reference evidence="2 3" key="2">
    <citation type="submission" date="2018-11" db="EMBL/GenBank/DDBJ databases">
        <authorList>
            <consortium name="Pathogen Informatics"/>
        </authorList>
    </citation>
    <scope>NUCLEOTIDE SEQUENCE [LARGE SCALE GENOMIC DNA]</scope>
</reference>